<organism evidence="1 2">
    <name type="scientific">Salmonella enterica subsp. enterica serovar Montevideo str. S5-403</name>
    <dbReference type="NCBI Taxonomy" id="913242"/>
    <lineage>
        <taxon>Bacteria</taxon>
        <taxon>Pseudomonadati</taxon>
        <taxon>Pseudomonadota</taxon>
        <taxon>Gammaproteobacteria</taxon>
        <taxon>Enterobacterales</taxon>
        <taxon>Enterobacteriaceae</taxon>
        <taxon>Salmonella</taxon>
    </lineage>
</organism>
<comment type="caution">
    <text evidence="1">The sequence shown here is derived from an EMBL/GenBank/DDBJ whole genome shotgun (WGS) entry which is preliminary data.</text>
</comment>
<accession>G5PYJ1</accession>
<gene>
    <name evidence="1" type="ORF">LTSEMON_0476</name>
</gene>
<evidence type="ECO:0000313" key="2">
    <source>
        <dbReference type="Proteomes" id="UP000003221"/>
    </source>
</evidence>
<protein>
    <submittedName>
        <fullName evidence="1">Uncharacterized protein</fullName>
    </submittedName>
</protein>
<reference evidence="1 2" key="1">
    <citation type="journal article" date="2011" name="BMC Genomics">
        <title>Genome sequencing reveals diversification of virulence factor content and possible host adaptation in distinct subpopulations of Salmonella enterica.</title>
        <authorList>
            <person name="den Bakker H.C."/>
            <person name="Moreno Switt A.I."/>
            <person name="Govoni G."/>
            <person name="Cummings C.A."/>
            <person name="Ranieri M.L."/>
            <person name="Degoricija L."/>
            <person name="Hoelzer K."/>
            <person name="Rodriguez-Rivera L.D."/>
            <person name="Brown S."/>
            <person name="Bolchacova E."/>
            <person name="Furtado M.R."/>
            <person name="Wiedmann M."/>
        </authorList>
    </citation>
    <scope>NUCLEOTIDE SEQUENCE [LARGE SCALE GENOMIC DNA]</scope>
    <source>
        <strain evidence="1 2">S5-403</strain>
    </source>
</reference>
<dbReference type="Proteomes" id="UP000003221">
    <property type="component" value="Unassembled WGS sequence"/>
</dbReference>
<dbReference type="AlphaFoldDB" id="G5PYJ1"/>
<dbReference type="EMBL" id="AFCS01000133">
    <property type="protein sequence ID" value="EHC83025.1"/>
    <property type="molecule type" value="Genomic_DNA"/>
</dbReference>
<name>G5PYJ1_SALMO</name>
<proteinExistence type="predicted"/>
<sequence>MTQEQSNNMKQNHRHHVYYNNLILYSSHTALPKHKKNRIYL</sequence>
<evidence type="ECO:0000313" key="1">
    <source>
        <dbReference type="EMBL" id="EHC83025.1"/>
    </source>
</evidence>